<dbReference type="OrthoDB" id="9782828at2"/>
<dbReference type="GO" id="GO:0019262">
    <property type="term" value="P:N-acetylneuraminate catabolic process"/>
    <property type="evidence" value="ECO:0007669"/>
    <property type="project" value="TreeGrafter"/>
</dbReference>
<dbReference type="EMBL" id="LDJR01000060">
    <property type="protein sequence ID" value="OAK67656.1"/>
    <property type="molecule type" value="Genomic_DNA"/>
</dbReference>
<evidence type="ECO:0000313" key="5">
    <source>
        <dbReference type="EMBL" id="KRG10715.1"/>
    </source>
</evidence>
<evidence type="ECO:0000313" key="6">
    <source>
        <dbReference type="EMBL" id="OAK67656.1"/>
    </source>
</evidence>
<dbReference type="PANTHER" id="PTHR42849">
    <property type="entry name" value="N-ACETYLNEURAMINATE LYASE"/>
    <property type="match status" value="1"/>
</dbReference>
<feature type="binding site" evidence="4">
    <location>
        <position position="209"/>
    </location>
    <ligand>
        <name>pyruvate</name>
        <dbReference type="ChEBI" id="CHEBI:15361"/>
    </ligand>
</feature>
<evidence type="ECO:0000256" key="1">
    <source>
        <dbReference type="ARBA" id="ARBA00023239"/>
    </source>
</evidence>
<dbReference type="PIRSF" id="PIRSF001365">
    <property type="entry name" value="DHDPS"/>
    <property type="match status" value="1"/>
</dbReference>
<dbReference type="GO" id="GO:0008747">
    <property type="term" value="F:N-acetylneuraminate lyase activity"/>
    <property type="evidence" value="ECO:0007669"/>
    <property type="project" value="TreeGrafter"/>
</dbReference>
<dbReference type="AlphaFoldDB" id="A0A0Q9XR05"/>
<feature type="active site" description="Schiff-base intermediate with substrate" evidence="3">
    <location>
        <position position="167"/>
    </location>
</feature>
<evidence type="ECO:0000256" key="2">
    <source>
        <dbReference type="PIRNR" id="PIRNR001365"/>
    </source>
</evidence>
<comment type="caution">
    <text evidence="5">The sequence shown here is derived from an EMBL/GenBank/DDBJ whole genome shotgun (WGS) entry which is preliminary data.</text>
</comment>
<dbReference type="EMBL" id="LGPB01000135">
    <property type="protein sequence ID" value="KRG10715.1"/>
    <property type="molecule type" value="Genomic_DNA"/>
</dbReference>
<dbReference type="PANTHER" id="PTHR42849:SF1">
    <property type="entry name" value="N-ACETYLNEURAMINATE LYASE"/>
    <property type="match status" value="1"/>
</dbReference>
<dbReference type="Pfam" id="PF00701">
    <property type="entry name" value="DHDPS"/>
    <property type="match status" value="1"/>
</dbReference>
<reference evidence="6 8" key="1">
    <citation type="submission" date="2015-05" db="EMBL/GenBank/DDBJ databases">
        <title>Comparison of genome.</title>
        <authorList>
            <person name="Zheng Z."/>
            <person name="Sun M."/>
        </authorList>
    </citation>
    <scope>NUCLEOTIDE SEQUENCE [LARGE SCALE GENOMIC DNA]</scope>
    <source>
        <strain evidence="6 8">G25-74</strain>
    </source>
</reference>
<protein>
    <submittedName>
        <fullName evidence="5">N-acetylneuraminate lyase</fullName>
    </submittedName>
</protein>
<evidence type="ECO:0000256" key="4">
    <source>
        <dbReference type="PIRSR" id="PIRSR001365-2"/>
    </source>
</evidence>
<feature type="active site" description="Proton donor/acceptor" evidence="3">
    <location>
        <position position="139"/>
    </location>
</feature>
<keyword evidence="8" id="KW-1185">Reference proteome</keyword>
<keyword evidence="1 2" id="KW-0456">Lyase</keyword>
<dbReference type="STRING" id="217031.ABB05_19985"/>
<comment type="similarity">
    <text evidence="2">Belongs to the DapA family.</text>
</comment>
<proteinExistence type="inferred from homology"/>
<gene>
    <name evidence="6" type="ORF">ABB05_19985</name>
    <name evidence="5" type="ORF">ACA29_20345</name>
</gene>
<dbReference type="GO" id="GO:0005829">
    <property type="term" value="C:cytosol"/>
    <property type="evidence" value="ECO:0007669"/>
    <property type="project" value="TreeGrafter"/>
</dbReference>
<name>A0A0Q9XR05_9BACI</name>
<dbReference type="SUPFAM" id="SSF51569">
    <property type="entry name" value="Aldolase"/>
    <property type="match status" value="1"/>
</dbReference>
<dbReference type="InterPro" id="IPR002220">
    <property type="entry name" value="DapA-like"/>
</dbReference>
<dbReference type="SMART" id="SM01130">
    <property type="entry name" value="DHDPS"/>
    <property type="match status" value="1"/>
</dbReference>
<sequence>MVWNIEQFKGVFVAMYSAYDEAGEVSEKRVAELAQYYVGSGIKGLYVGGSSGEGILQTVAERKKVLEAVVKAVGDQLTIIAHVGANSTKESVELAQHAEKCGVAAISSVPSIYYRLPEESVESHWQAMINATSLPFIIYHIPQTTGFDLSPTLYRKMVVQEKVIGIKMSAESVYELQQLKANAGKEFLVFNGPDEQFLGGRIMGADGGIGGTYGIMPELYCELDKCFIAGEIEKAQFIQSNINRFITRLLTFPSLYGACKAILSLRGIETGSPRLPLLSVKEENWSELKALNLEIEELIQVLTEKSDELGV</sequence>
<organism evidence="5 7">
    <name type="scientific">Lederbergia galactosidilytica</name>
    <dbReference type="NCBI Taxonomy" id="217031"/>
    <lineage>
        <taxon>Bacteria</taxon>
        <taxon>Bacillati</taxon>
        <taxon>Bacillota</taxon>
        <taxon>Bacilli</taxon>
        <taxon>Bacillales</taxon>
        <taxon>Bacillaceae</taxon>
        <taxon>Lederbergia</taxon>
    </lineage>
</organism>
<evidence type="ECO:0000256" key="3">
    <source>
        <dbReference type="PIRSR" id="PIRSR001365-1"/>
    </source>
</evidence>
<evidence type="ECO:0000313" key="8">
    <source>
        <dbReference type="Proteomes" id="UP000077881"/>
    </source>
</evidence>
<reference evidence="5 7" key="2">
    <citation type="submission" date="2015-06" db="EMBL/GenBank/DDBJ databases">
        <title>Genome sequencing project of Bacillus galactosidilyticus PL133.</title>
        <authorList>
            <person name="Gaiero J."/>
            <person name="Nicol R."/>
            <person name="Habash M."/>
        </authorList>
    </citation>
    <scope>NUCLEOTIDE SEQUENCE [LARGE SCALE GENOMIC DNA]</scope>
    <source>
        <strain evidence="5 7">PL133</strain>
    </source>
</reference>
<dbReference type="PATRIC" id="fig|217031.4.peg.6908"/>
<dbReference type="Gene3D" id="3.20.20.70">
    <property type="entry name" value="Aldolase class I"/>
    <property type="match status" value="1"/>
</dbReference>
<evidence type="ECO:0000313" key="7">
    <source>
        <dbReference type="Proteomes" id="UP000053881"/>
    </source>
</evidence>
<accession>A0A0Q9XR05</accession>
<dbReference type="InterPro" id="IPR013785">
    <property type="entry name" value="Aldolase_TIM"/>
</dbReference>
<dbReference type="Proteomes" id="UP000077881">
    <property type="component" value="Unassembled WGS sequence"/>
</dbReference>
<dbReference type="PRINTS" id="PR00146">
    <property type="entry name" value="DHPICSNTHASE"/>
</dbReference>
<dbReference type="Proteomes" id="UP000053881">
    <property type="component" value="Unassembled WGS sequence"/>
</dbReference>